<evidence type="ECO:0000313" key="1">
    <source>
        <dbReference type="EMBL" id="MBC8432752.1"/>
    </source>
</evidence>
<proteinExistence type="predicted"/>
<reference evidence="1 2" key="1">
    <citation type="submission" date="2020-08" db="EMBL/GenBank/DDBJ databases">
        <title>Bridging the membrane lipid divide: bacteria of the FCB group superphylum have the potential to synthesize archaeal ether lipids.</title>
        <authorList>
            <person name="Villanueva L."/>
            <person name="Von Meijenfeldt F.A.B."/>
            <person name="Westbye A.B."/>
            <person name="Yadav S."/>
            <person name="Hopmans E.C."/>
            <person name="Dutilh B.E."/>
            <person name="Sinninghe Damste J.S."/>
        </authorList>
    </citation>
    <scope>NUCLEOTIDE SEQUENCE [LARGE SCALE GENOMIC DNA]</scope>
    <source>
        <strain evidence="1">NIOZ-UU17</strain>
    </source>
</reference>
<evidence type="ECO:0000313" key="2">
    <source>
        <dbReference type="Proteomes" id="UP000605201"/>
    </source>
</evidence>
<dbReference type="Proteomes" id="UP000605201">
    <property type="component" value="Unassembled WGS sequence"/>
</dbReference>
<name>A0A8J6P3D8_9BACT</name>
<organism evidence="1 2">
    <name type="scientific">Candidatus Desulfatibia vada</name>
    <dbReference type="NCBI Taxonomy" id="2841696"/>
    <lineage>
        <taxon>Bacteria</taxon>
        <taxon>Pseudomonadati</taxon>
        <taxon>Thermodesulfobacteriota</taxon>
        <taxon>Desulfobacteria</taxon>
        <taxon>Desulfobacterales</taxon>
        <taxon>Desulfobacterales incertae sedis</taxon>
        <taxon>Candidatus Desulfatibia</taxon>
    </lineage>
</organism>
<sequence>MSVPTIAPYFPFRRIKIVNQTVTPEATAAQIHVQPDKRFQPIKRHIKRDGVEIARL</sequence>
<dbReference type="AlphaFoldDB" id="A0A8J6P3D8"/>
<protein>
    <submittedName>
        <fullName evidence="1">Uncharacterized protein</fullName>
    </submittedName>
</protein>
<comment type="caution">
    <text evidence="1">The sequence shown here is derived from an EMBL/GenBank/DDBJ whole genome shotgun (WGS) entry which is preliminary data.</text>
</comment>
<accession>A0A8J6P3D8</accession>
<gene>
    <name evidence="1" type="ORF">H8D96_12640</name>
</gene>
<dbReference type="EMBL" id="JACNIG010000245">
    <property type="protein sequence ID" value="MBC8432752.1"/>
    <property type="molecule type" value="Genomic_DNA"/>
</dbReference>